<dbReference type="GeneID" id="54480894"/>
<dbReference type="PANTHER" id="PTHR37017:SF13">
    <property type="entry name" value="AB HYDROLASE-1 DOMAIN-CONTAINING PROTEIN"/>
    <property type="match status" value="1"/>
</dbReference>
<reference evidence="2" key="1">
    <citation type="journal article" date="2020" name="Stud. Mycol.">
        <title>101 Dothideomycetes genomes: a test case for predicting lifestyles and emergence of pathogens.</title>
        <authorList>
            <person name="Haridas S."/>
            <person name="Albert R."/>
            <person name="Binder M."/>
            <person name="Bloem J."/>
            <person name="Labutti K."/>
            <person name="Salamov A."/>
            <person name="Andreopoulos B."/>
            <person name="Baker S."/>
            <person name="Barry K."/>
            <person name="Bills G."/>
            <person name="Bluhm B."/>
            <person name="Cannon C."/>
            <person name="Castanera R."/>
            <person name="Culley D."/>
            <person name="Daum C."/>
            <person name="Ezra D."/>
            <person name="Gonzalez J."/>
            <person name="Henrissat B."/>
            <person name="Kuo A."/>
            <person name="Liang C."/>
            <person name="Lipzen A."/>
            <person name="Lutzoni F."/>
            <person name="Magnuson J."/>
            <person name="Mondo S."/>
            <person name="Nolan M."/>
            <person name="Ohm R."/>
            <person name="Pangilinan J."/>
            <person name="Park H.-J."/>
            <person name="Ramirez L."/>
            <person name="Alfaro M."/>
            <person name="Sun H."/>
            <person name="Tritt A."/>
            <person name="Yoshinaga Y."/>
            <person name="Zwiers L.-H."/>
            <person name="Turgeon B."/>
            <person name="Goodwin S."/>
            <person name="Spatafora J."/>
            <person name="Crous P."/>
            <person name="Grigoriev I."/>
        </authorList>
    </citation>
    <scope>NUCLEOTIDE SEQUENCE</scope>
    <source>
        <strain evidence="2">CBS 121739</strain>
    </source>
</reference>
<dbReference type="EMBL" id="ML996584">
    <property type="protein sequence ID" value="KAF2753372.1"/>
    <property type="molecule type" value="Genomic_DNA"/>
</dbReference>
<dbReference type="Proteomes" id="UP000799437">
    <property type="component" value="Unassembled WGS sequence"/>
</dbReference>
<dbReference type="InterPro" id="IPR000073">
    <property type="entry name" value="AB_hydrolase_1"/>
</dbReference>
<evidence type="ECO:0000313" key="3">
    <source>
        <dbReference type="Proteomes" id="UP000799437"/>
    </source>
</evidence>
<proteinExistence type="predicted"/>
<keyword evidence="2" id="KW-0378">Hydrolase</keyword>
<dbReference type="RefSeq" id="XP_033595823.1">
    <property type="nucleotide sequence ID" value="XM_033739840.1"/>
</dbReference>
<dbReference type="InterPro" id="IPR029058">
    <property type="entry name" value="AB_hydrolase_fold"/>
</dbReference>
<accession>A0A6A6VS04</accession>
<gene>
    <name evidence="2" type="ORF">EJ05DRAFT_212991</name>
</gene>
<sequence>MTAKPTIIFVPGAWHLASGYDAVIAELKDAEYDAVKVELPSIGVEPGLQTWEKDVESVRSAISKTVEAGKDAVLVAHSYGSMPANEAVKGFEKTARQEQGKSGGIISYVYCTAFVLPEGLSLIDALGGNDLPWWKKSQNDTIVEPIDPATIFYNDLNAEAQKNWISKLKTFSYRMFYHKSTYAAWRHLPSWYIYCTLDNAIPHPVQQSMVQGTGVNFRSVTLEASHSPFLSKPKETAYAIRNAAGENV</sequence>
<dbReference type="Pfam" id="PF12697">
    <property type="entry name" value="Abhydrolase_6"/>
    <property type="match status" value="1"/>
</dbReference>
<evidence type="ECO:0000259" key="1">
    <source>
        <dbReference type="Pfam" id="PF12697"/>
    </source>
</evidence>
<protein>
    <submittedName>
        <fullName evidence="2">Alpha/beta-hydrolase</fullName>
    </submittedName>
</protein>
<feature type="domain" description="AB hydrolase-1" evidence="1">
    <location>
        <begin position="7"/>
        <end position="237"/>
    </location>
</feature>
<name>A0A6A6VS04_9PEZI</name>
<dbReference type="AlphaFoldDB" id="A0A6A6VS04"/>
<evidence type="ECO:0000313" key="2">
    <source>
        <dbReference type="EMBL" id="KAF2753372.1"/>
    </source>
</evidence>
<dbReference type="OrthoDB" id="1263307at2759"/>
<dbReference type="SUPFAM" id="SSF53474">
    <property type="entry name" value="alpha/beta-Hydrolases"/>
    <property type="match status" value="1"/>
</dbReference>
<organism evidence="2 3">
    <name type="scientific">Pseudovirgaria hyperparasitica</name>
    <dbReference type="NCBI Taxonomy" id="470096"/>
    <lineage>
        <taxon>Eukaryota</taxon>
        <taxon>Fungi</taxon>
        <taxon>Dikarya</taxon>
        <taxon>Ascomycota</taxon>
        <taxon>Pezizomycotina</taxon>
        <taxon>Dothideomycetes</taxon>
        <taxon>Dothideomycetes incertae sedis</taxon>
        <taxon>Acrospermales</taxon>
        <taxon>Acrospermaceae</taxon>
        <taxon>Pseudovirgaria</taxon>
    </lineage>
</organism>
<keyword evidence="3" id="KW-1185">Reference proteome</keyword>
<dbReference type="GO" id="GO:0016787">
    <property type="term" value="F:hydrolase activity"/>
    <property type="evidence" value="ECO:0007669"/>
    <property type="project" value="UniProtKB-KW"/>
</dbReference>
<dbReference type="InterPro" id="IPR052897">
    <property type="entry name" value="Sec-Metab_Biosynth_Hydrolase"/>
</dbReference>
<dbReference type="PANTHER" id="PTHR37017">
    <property type="entry name" value="AB HYDROLASE-1 DOMAIN-CONTAINING PROTEIN-RELATED"/>
    <property type="match status" value="1"/>
</dbReference>
<dbReference type="Gene3D" id="3.40.50.1820">
    <property type="entry name" value="alpha/beta hydrolase"/>
    <property type="match status" value="1"/>
</dbReference>